<dbReference type="InterPro" id="IPR015422">
    <property type="entry name" value="PyrdxlP-dep_Trfase_small"/>
</dbReference>
<geneLocation type="plasmid" evidence="7 8">
    <name>pAMI4</name>
</geneLocation>
<evidence type="ECO:0000256" key="6">
    <source>
        <dbReference type="RuleBase" id="RU003560"/>
    </source>
</evidence>
<dbReference type="FunFam" id="3.40.640.10:FF:000014">
    <property type="entry name" value="Adenosylmethionine-8-amino-7-oxononanoate aminotransferase, probable"/>
    <property type="match status" value="1"/>
</dbReference>
<dbReference type="EMBL" id="CP006652">
    <property type="protein sequence ID" value="AGT10837.1"/>
    <property type="molecule type" value="Genomic_DNA"/>
</dbReference>
<comment type="cofactor">
    <cofactor evidence="1">
        <name>pyridoxal 5'-phosphate</name>
        <dbReference type="ChEBI" id="CHEBI:597326"/>
    </cofactor>
</comment>
<keyword evidence="5 6" id="KW-0663">Pyridoxal phosphate</keyword>
<dbReference type="InterPro" id="IPR015421">
    <property type="entry name" value="PyrdxlP-dep_Trfase_major"/>
</dbReference>
<gene>
    <name evidence="7" type="ORF">JCM7686_pAMI4p146</name>
</gene>
<dbReference type="PANTHER" id="PTHR43094">
    <property type="entry name" value="AMINOTRANSFERASE"/>
    <property type="match status" value="1"/>
</dbReference>
<dbReference type="GO" id="GO:0030170">
    <property type="term" value="F:pyridoxal phosphate binding"/>
    <property type="evidence" value="ECO:0007669"/>
    <property type="project" value="InterPro"/>
</dbReference>
<dbReference type="Gene3D" id="3.40.640.10">
    <property type="entry name" value="Type I PLP-dependent aspartate aminotransferase-like (Major domain)"/>
    <property type="match status" value="1"/>
</dbReference>
<evidence type="ECO:0000256" key="1">
    <source>
        <dbReference type="ARBA" id="ARBA00001933"/>
    </source>
</evidence>
<dbReference type="RefSeq" id="WP_020952322.1">
    <property type="nucleotide sequence ID" value="NC_022049.1"/>
</dbReference>
<evidence type="ECO:0008006" key="9">
    <source>
        <dbReference type="Google" id="ProtNLM"/>
    </source>
</evidence>
<dbReference type="Pfam" id="PF00202">
    <property type="entry name" value="Aminotran_3"/>
    <property type="match status" value="1"/>
</dbReference>
<organism evidence="7 8">
    <name type="scientific">Paracoccus aminophilus JCM 7686</name>
    <dbReference type="NCBI Taxonomy" id="1367847"/>
    <lineage>
        <taxon>Bacteria</taxon>
        <taxon>Pseudomonadati</taxon>
        <taxon>Pseudomonadota</taxon>
        <taxon>Alphaproteobacteria</taxon>
        <taxon>Rhodobacterales</taxon>
        <taxon>Paracoccaceae</taxon>
        <taxon>Paracoccus</taxon>
    </lineage>
</organism>
<keyword evidence="4" id="KW-0808">Transferase</keyword>
<evidence type="ECO:0000256" key="4">
    <source>
        <dbReference type="ARBA" id="ARBA00022679"/>
    </source>
</evidence>
<dbReference type="OrthoDB" id="9801834at2"/>
<dbReference type="PROSITE" id="PS00600">
    <property type="entry name" value="AA_TRANSFER_CLASS_3"/>
    <property type="match status" value="1"/>
</dbReference>
<evidence type="ECO:0000313" key="7">
    <source>
        <dbReference type="EMBL" id="AGT10837.1"/>
    </source>
</evidence>
<protein>
    <recommendedName>
        <fullName evidence="9">Aminotransferase</fullName>
    </recommendedName>
</protein>
<dbReference type="PANTHER" id="PTHR43094:SF1">
    <property type="entry name" value="AMINOTRANSFERASE CLASS-III"/>
    <property type="match status" value="1"/>
</dbReference>
<reference evidence="7 8" key="1">
    <citation type="journal article" date="2014" name="BMC Genomics">
        <title>Architecture and functions of a multipartite genome of the methylotrophic bacterium Paracoccus aminophilus JCM 7686, containing primary and secondary chromids.</title>
        <authorList>
            <person name="Dziewit L."/>
            <person name="Czarnecki J."/>
            <person name="Wibberg D."/>
            <person name="Radlinska M."/>
            <person name="Mrozek P."/>
            <person name="Szymczak M."/>
            <person name="Schluter A."/>
            <person name="Puhler A."/>
            <person name="Bartosik D."/>
        </authorList>
    </citation>
    <scope>NUCLEOTIDE SEQUENCE [LARGE SCALE GENOMIC DNA]</scope>
    <source>
        <strain evidence="7">JCM 7686</strain>
        <plasmid evidence="8">Plasmid pAMI4</plasmid>
    </source>
</reference>
<comment type="similarity">
    <text evidence="2 6">Belongs to the class-III pyridoxal-phosphate-dependent aminotransferase family.</text>
</comment>
<dbReference type="CDD" id="cd00610">
    <property type="entry name" value="OAT_like"/>
    <property type="match status" value="1"/>
</dbReference>
<dbReference type="SUPFAM" id="SSF53383">
    <property type="entry name" value="PLP-dependent transferases"/>
    <property type="match status" value="1"/>
</dbReference>
<dbReference type="NCBIfam" id="NF005684">
    <property type="entry name" value="PRK07482.1"/>
    <property type="match status" value="1"/>
</dbReference>
<dbReference type="AlphaFoldDB" id="S5XZW5"/>
<dbReference type="HOGENOM" id="CLU_016922_4_1_5"/>
<accession>S5XZW5</accession>
<keyword evidence="7" id="KW-0614">Plasmid</keyword>
<dbReference type="eggNOG" id="COG0161">
    <property type="taxonomic scope" value="Bacteria"/>
</dbReference>
<name>S5XZW5_PARAH</name>
<dbReference type="KEGG" id="pami:JCM7686_pAMI4p146"/>
<dbReference type="Proteomes" id="UP000015480">
    <property type="component" value="Plasmid pAMI4"/>
</dbReference>
<dbReference type="InterPro" id="IPR015424">
    <property type="entry name" value="PyrdxlP-dep_Trfase"/>
</dbReference>
<sequence length="460" mass="49536">MTVTTRINDDLAAWDAEHFLHPTTHIANHQKGIMAGRIVTGGEGSTVIDRDGNRFLDAFAALYCVNVGYGRTEIADAIAKQARDLAFFHTFGGNSNEPAIRLAKMVMERAPAHMSKVFFGLAGSDANETNVKLAWHYHILRGEPQRRKVISRWRGYHGSGIVSGSMTGLAGYHTRMGLPLPGFLHTDAPHYLRRPDASMSEAQFLDWLIERLEAMIQAEGPETIAAFVGEPVMGTGGILPPPEGYWARVQEVLDRHGILLIADEVVTGFGRTGAMFGSDKFGLRPDFITIAKGLTSAYAPLSGSIISQRVMDVLVAGSEEHGVLAHGFTYSAHPVSAAAGVATLDLVDRLGLVQNAAEVGPYLIERLRAELGQHANVAEIRGVGLMAAIEFMEDPAAMRWFEPMTVGPKISAAMLARGVMARAMPEGNIIGFAPPLCFTRAEVDQTVAVLKAAVTEVLGG</sequence>
<evidence type="ECO:0000256" key="5">
    <source>
        <dbReference type="ARBA" id="ARBA00022898"/>
    </source>
</evidence>
<dbReference type="PATRIC" id="fig|1367847.3.peg.3777"/>
<dbReference type="InterPro" id="IPR049704">
    <property type="entry name" value="Aminotrans_3_PPA_site"/>
</dbReference>
<keyword evidence="8" id="KW-1185">Reference proteome</keyword>
<keyword evidence="3" id="KW-0032">Aminotransferase</keyword>
<dbReference type="Gene3D" id="3.90.1150.10">
    <property type="entry name" value="Aspartate Aminotransferase, domain 1"/>
    <property type="match status" value="1"/>
</dbReference>
<evidence type="ECO:0000256" key="3">
    <source>
        <dbReference type="ARBA" id="ARBA00022576"/>
    </source>
</evidence>
<proteinExistence type="inferred from homology"/>
<dbReference type="InterPro" id="IPR005814">
    <property type="entry name" value="Aminotrans_3"/>
</dbReference>
<evidence type="ECO:0000313" key="8">
    <source>
        <dbReference type="Proteomes" id="UP000015480"/>
    </source>
</evidence>
<dbReference type="GO" id="GO:0008483">
    <property type="term" value="F:transaminase activity"/>
    <property type="evidence" value="ECO:0007669"/>
    <property type="project" value="UniProtKB-KW"/>
</dbReference>
<dbReference type="PIRSF" id="PIRSF000521">
    <property type="entry name" value="Transaminase_4ab_Lys_Orn"/>
    <property type="match status" value="1"/>
</dbReference>
<evidence type="ECO:0000256" key="2">
    <source>
        <dbReference type="ARBA" id="ARBA00008954"/>
    </source>
</evidence>